<dbReference type="PANTHER" id="PTHR30005">
    <property type="entry name" value="EXOPOLYPHOSPHATASE"/>
    <property type="match status" value="1"/>
</dbReference>
<dbReference type="InterPro" id="IPR003695">
    <property type="entry name" value="Ppx_GppA_N"/>
</dbReference>
<dbReference type="Gene3D" id="3.30.420.150">
    <property type="entry name" value="Exopolyphosphatase. Domain 2"/>
    <property type="match status" value="1"/>
</dbReference>
<accession>A0A5C5ZWX0</accession>
<protein>
    <submittedName>
        <fullName evidence="4">Exopolyphosphatase</fullName>
        <ecNumber evidence="4">3.6.1.11</ecNumber>
    </submittedName>
</protein>
<dbReference type="SUPFAM" id="SSF53067">
    <property type="entry name" value="Actin-like ATPase domain"/>
    <property type="match status" value="2"/>
</dbReference>
<dbReference type="InterPro" id="IPR030673">
    <property type="entry name" value="PyroPPase_GppA_Ppx"/>
</dbReference>
<gene>
    <name evidence="4" type="primary">ppx</name>
    <name evidence="4" type="ORF">Mal64_12000</name>
</gene>
<evidence type="ECO:0000259" key="2">
    <source>
        <dbReference type="Pfam" id="PF02541"/>
    </source>
</evidence>
<dbReference type="Gene3D" id="1.10.3210.10">
    <property type="entry name" value="Hypothetical protein af1432"/>
    <property type="match status" value="1"/>
</dbReference>
<dbReference type="SUPFAM" id="SSF109604">
    <property type="entry name" value="HD-domain/PDEase-like"/>
    <property type="match status" value="1"/>
</dbReference>
<dbReference type="PANTHER" id="PTHR30005:SF0">
    <property type="entry name" value="RETROGRADE REGULATION PROTEIN 2"/>
    <property type="match status" value="1"/>
</dbReference>
<keyword evidence="1 4" id="KW-0378">Hydrolase</keyword>
<dbReference type="RefSeq" id="WP_197525489.1">
    <property type="nucleotide sequence ID" value="NZ_SJPQ01000001.1"/>
</dbReference>
<evidence type="ECO:0000259" key="3">
    <source>
        <dbReference type="Pfam" id="PF21447"/>
    </source>
</evidence>
<dbReference type="Pfam" id="PF21447">
    <property type="entry name" value="Ppx-GppA_III"/>
    <property type="match status" value="1"/>
</dbReference>
<dbReference type="Pfam" id="PF02541">
    <property type="entry name" value="Ppx-GppA"/>
    <property type="match status" value="1"/>
</dbReference>
<dbReference type="InterPro" id="IPR050273">
    <property type="entry name" value="GppA/Ppx_hydrolase"/>
</dbReference>
<dbReference type="EMBL" id="SJPQ01000001">
    <property type="protein sequence ID" value="TWT90803.1"/>
    <property type="molecule type" value="Genomic_DNA"/>
</dbReference>
<dbReference type="CDD" id="cd24054">
    <property type="entry name" value="ASKHA_NBD_AaPPX-GppA_MtPPX2-like"/>
    <property type="match status" value="1"/>
</dbReference>
<feature type="domain" description="Ppx/GppA phosphatase C-terminal" evidence="3">
    <location>
        <begin position="322"/>
        <end position="475"/>
    </location>
</feature>
<comment type="caution">
    <text evidence="4">The sequence shown here is derived from an EMBL/GenBank/DDBJ whole genome shotgun (WGS) entry which is preliminary data.</text>
</comment>
<keyword evidence="5" id="KW-1185">Reference proteome</keyword>
<dbReference type="GO" id="GO:0004309">
    <property type="term" value="F:exopolyphosphatase activity"/>
    <property type="evidence" value="ECO:0007669"/>
    <property type="project" value="UniProtKB-EC"/>
</dbReference>
<dbReference type="InterPro" id="IPR043129">
    <property type="entry name" value="ATPase_NBD"/>
</dbReference>
<dbReference type="Proteomes" id="UP000315440">
    <property type="component" value="Unassembled WGS sequence"/>
</dbReference>
<proteinExistence type="predicted"/>
<dbReference type="PIRSF" id="PIRSF001267">
    <property type="entry name" value="Pyrophosphatase_GppA_Ppx"/>
    <property type="match status" value="1"/>
</dbReference>
<dbReference type="InterPro" id="IPR048950">
    <property type="entry name" value="Ppx_GppA_C"/>
</dbReference>
<dbReference type="EC" id="3.6.1.11" evidence="4"/>
<evidence type="ECO:0000313" key="5">
    <source>
        <dbReference type="Proteomes" id="UP000315440"/>
    </source>
</evidence>
<evidence type="ECO:0000256" key="1">
    <source>
        <dbReference type="ARBA" id="ARBA00022801"/>
    </source>
</evidence>
<organism evidence="4 5">
    <name type="scientific">Pseudobythopirellula maris</name>
    <dbReference type="NCBI Taxonomy" id="2527991"/>
    <lineage>
        <taxon>Bacteria</taxon>
        <taxon>Pseudomonadati</taxon>
        <taxon>Planctomycetota</taxon>
        <taxon>Planctomycetia</taxon>
        <taxon>Pirellulales</taxon>
        <taxon>Lacipirellulaceae</taxon>
        <taxon>Pseudobythopirellula</taxon>
    </lineage>
</organism>
<feature type="domain" description="Ppx/GppA phosphatase N-terminal" evidence="2">
    <location>
        <begin position="19"/>
        <end position="306"/>
    </location>
</feature>
<sequence length="509" mass="55870">MAEAKIAAIDIGSNSVRLVVAESTPSGYRVIDEERENTRLAASLAATGELDPDTMAESLGALKNFVSIARGYGAERLRAIATSAVRDAENGAEFCERVKAETGVTVEVISAREEARLAFMSVARAFDVAGKQVAIADIGGGSTEIVMASAGLVDEVYATRLGAVRLTERCKLGEEMSKKDLDRARKQIDRDLDKQVKKPPFVPSMLYGTGGTFTAMASMLLAREGAEEPTVRGYRTTLAEVDHLVSDLAKMKLEERGKMTGLNPRRADIIVAGLLVIEQIMRRLNVNVVQVHTGGVRDGLLLEMLRELSSPSEAITPEQSRAAVERLAENCGVDLPHARQAARLAGKLHAELAEPLGLDPADRELIETAAILANVGYLINFDKHHKHSYQLIRNSDLPGFERRELMLVACTARYHRGSRPKQKHREYKQLNDEDQDRVAKMAAILRLALALDRTHQQHVNDVRCNVKAGGVEVTVRSTGDAEVDLWAARRKVDLFERVFGRPVYFAAEK</sequence>
<reference evidence="4 5" key="1">
    <citation type="submission" date="2019-02" db="EMBL/GenBank/DDBJ databases">
        <title>Deep-cultivation of Planctomycetes and their phenomic and genomic characterization uncovers novel biology.</title>
        <authorList>
            <person name="Wiegand S."/>
            <person name="Jogler M."/>
            <person name="Boedeker C."/>
            <person name="Pinto D."/>
            <person name="Vollmers J."/>
            <person name="Rivas-Marin E."/>
            <person name="Kohn T."/>
            <person name="Peeters S.H."/>
            <person name="Heuer A."/>
            <person name="Rast P."/>
            <person name="Oberbeckmann S."/>
            <person name="Bunk B."/>
            <person name="Jeske O."/>
            <person name="Meyerdierks A."/>
            <person name="Storesund J.E."/>
            <person name="Kallscheuer N."/>
            <person name="Luecker S."/>
            <person name="Lage O.M."/>
            <person name="Pohl T."/>
            <person name="Merkel B.J."/>
            <person name="Hornburger P."/>
            <person name="Mueller R.-W."/>
            <person name="Bruemmer F."/>
            <person name="Labrenz M."/>
            <person name="Spormann A.M."/>
            <person name="Op Den Camp H."/>
            <person name="Overmann J."/>
            <person name="Amann R."/>
            <person name="Jetten M.S.M."/>
            <person name="Mascher T."/>
            <person name="Medema M.H."/>
            <person name="Devos D.P."/>
            <person name="Kaster A.-K."/>
            <person name="Ovreas L."/>
            <person name="Rohde M."/>
            <person name="Galperin M.Y."/>
            <person name="Jogler C."/>
        </authorList>
    </citation>
    <scope>NUCLEOTIDE SEQUENCE [LARGE SCALE GENOMIC DNA]</scope>
    <source>
        <strain evidence="4 5">Mal64</strain>
    </source>
</reference>
<name>A0A5C5ZWX0_9BACT</name>
<dbReference type="Gene3D" id="3.30.420.40">
    <property type="match status" value="1"/>
</dbReference>
<dbReference type="AlphaFoldDB" id="A0A5C5ZWX0"/>
<evidence type="ECO:0000313" key="4">
    <source>
        <dbReference type="EMBL" id="TWT90803.1"/>
    </source>
</evidence>